<name>A0A554WIY9_9BURK</name>
<dbReference type="PROSITE" id="PS51318">
    <property type="entry name" value="TAT"/>
    <property type="match status" value="1"/>
</dbReference>
<comment type="similarity">
    <text evidence="2">Belongs to the bacterial solute-binding protein SsuA/TauA family.</text>
</comment>
<dbReference type="PANTHER" id="PTHR30024">
    <property type="entry name" value="ALIPHATIC SULFONATES-BINDING PROTEIN-RELATED"/>
    <property type="match status" value="1"/>
</dbReference>
<dbReference type="EMBL" id="VJND01000016">
    <property type="protein sequence ID" value="TSE23541.1"/>
    <property type="molecule type" value="Genomic_DNA"/>
</dbReference>
<dbReference type="Gene3D" id="3.40.190.10">
    <property type="entry name" value="Periplasmic binding protein-like II"/>
    <property type="match status" value="2"/>
</dbReference>
<dbReference type="PROSITE" id="PS51257">
    <property type="entry name" value="PROKAR_LIPOPROTEIN"/>
    <property type="match status" value="1"/>
</dbReference>
<dbReference type="SUPFAM" id="SSF53850">
    <property type="entry name" value="Periplasmic binding protein-like II"/>
    <property type="match status" value="1"/>
</dbReference>
<comment type="subcellular location">
    <subcellularLocation>
        <location evidence="1">Periplasm</location>
    </subcellularLocation>
</comment>
<dbReference type="GO" id="GO:0042597">
    <property type="term" value="C:periplasmic space"/>
    <property type="evidence" value="ECO:0007669"/>
    <property type="project" value="UniProtKB-SubCell"/>
</dbReference>
<organism evidence="4 5">
    <name type="scientific">Tepidimonas sediminis</name>
    <dbReference type="NCBI Taxonomy" id="2588941"/>
    <lineage>
        <taxon>Bacteria</taxon>
        <taxon>Pseudomonadati</taxon>
        <taxon>Pseudomonadota</taxon>
        <taxon>Betaproteobacteria</taxon>
        <taxon>Burkholderiales</taxon>
        <taxon>Tepidimonas</taxon>
    </lineage>
</organism>
<evidence type="ECO:0000256" key="2">
    <source>
        <dbReference type="ARBA" id="ARBA00010742"/>
    </source>
</evidence>
<proteinExistence type="inferred from homology"/>
<dbReference type="Proteomes" id="UP000320225">
    <property type="component" value="Unassembled WGS sequence"/>
</dbReference>
<dbReference type="RefSeq" id="WP_143896577.1">
    <property type="nucleotide sequence ID" value="NZ_VJND01000016.1"/>
</dbReference>
<evidence type="ECO:0000313" key="4">
    <source>
        <dbReference type="EMBL" id="TSE23541.1"/>
    </source>
</evidence>
<evidence type="ECO:0000256" key="1">
    <source>
        <dbReference type="ARBA" id="ARBA00004418"/>
    </source>
</evidence>
<protein>
    <submittedName>
        <fullName evidence="4">Putative aliphatic sulfonates-binding protein</fullName>
    </submittedName>
</protein>
<sequence>MERASPPPFRAARRRWLAGAGGLALAAALGGCQPPLPPLRIGSLVFPGYELLFLAREAGWLDPAQVRLIELRSNTDTLRALASGQLEGAQLTLDEVLLGRARGIRLRIVHVLDISDGADAVIARPGLRQPGQLRGRRIGVEDSAGGVILLDALLKAQRLRVEDVVKVPMTLDRSVEMLTSGAVDAVVTAEPWASRLEAQGAVRVFDSRAIPGRIVDVLALRAEVLAARAPAVQHLVDAHTRAWWLWGREPAPDQLPARLMAPRLQVPAAQVPALFRGLRLPARDEVRAMLAPDGQISRTAGELLALMAERGMPTSPWQWDDTVDARFVSAPWGPPA</sequence>
<reference evidence="4 5" key="1">
    <citation type="submission" date="2019-07" db="EMBL/GenBank/DDBJ databases">
        <title>Tepidimonas sediminis YIM 72259 draft genome.</title>
        <authorList>
            <person name="Da Costa M.S."/>
            <person name="Froufe H.J.C."/>
            <person name="Egas C."/>
            <person name="Albuquerque L."/>
        </authorList>
    </citation>
    <scope>NUCLEOTIDE SEQUENCE [LARGE SCALE GENOMIC DNA]</scope>
    <source>
        <strain evidence="4 5">YIM 72259</strain>
    </source>
</reference>
<dbReference type="OrthoDB" id="9815602at2"/>
<keyword evidence="3" id="KW-0732">Signal</keyword>
<dbReference type="PANTHER" id="PTHR30024:SF47">
    <property type="entry name" value="TAURINE-BINDING PERIPLASMIC PROTEIN"/>
    <property type="match status" value="1"/>
</dbReference>
<evidence type="ECO:0000256" key="3">
    <source>
        <dbReference type="ARBA" id="ARBA00022729"/>
    </source>
</evidence>
<keyword evidence="5" id="KW-1185">Reference proteome</keyword>
<dbReference type="AlphaFoldDB" id="A0A554WIY9"/>
<dbReference type="Pfam" id="PF13379">
    <property type="entry name" value="NMT1_2"/>
    <property type="match status" value="1"/>
</dbReference>
<evidence type="ECO:0000313" key="5">
    <source>
        <dbReference type="Proteomes" id="UP000320225"/>
    </source>
</evidence>
<accession>A0A554WIY9</accession>
<comment type="caution">
    <text evidence="4">The sequence shown here is derived from an EMBL/GenBank/DDBJ whole genome shotgun (WGS) entry which is preliminary data.</text>
</comment>
<gene>
    <name evidence="4" type="primary">ssuA_4</name>
    <name evidence="4" type="ORF">Tsedi_02187</name>
</gene>
<dbReference type="InterPro" id="IPR006311">
    <property type="entry name" value="TAT_signal"/>
</dbReference>